<dbReference type="SUPFAM" id="SSF53067">
    <property type="entry name" value="Actin-like ATPase domain"/>
    <property type="match status" value="2"/>
</dbReference>
<proteinExistence type="inferred from homology"/>
<keyword evidence="3" id="KW-0067">ATP-binding</keyword>
<dbReference type="Proteomes" id="UP000232533">
    <property type="component" value="Unassembled WGS sequence"/>
</dbReference>
<dbReference type="AlphaFoldDB" id="A0A2N0TX09"/>
<dbReference type="PROSITE" id="PS00297">
    <property type="entry name" value="HSP70_1"/>
    <property type="match status" value="1"/>
</dbReference>
<dbReference type="CDD" id="cd24029">
    <property type="entry name" value="ASKHA_NBD_HSP70_DnaK_HscA_HscC"/>
    <property type="match status" value="1"/>
</dbReference>
<dbReference type="Pfam" id="PF00012">
    <property type="entry name" value="HSP70"/>
    <property type="match status" value="1"/>
</dbReference>
<gene>
    <name evidence="5" type="ORF">APR40_11310</name>
    <name evidence="4" type="ORF">BHS39_11330</name>
</gene>
<sequence>MARLKIDYGIDLGTTNSAIAVMDEGKIKMHRTDTQRDTMPSCVMVTKKGFLLGDKAYAQLSKDKKKVFTALDFKSNIFIEFKRTMGNSVKYKTDDKIGIELSSEELSAEVLKTLKSYIDNESVKSAIITIPAAFEMNQINATKKAAELAGIEYVELVQEPYAAAIAYGVESANKNGFWLVFDFGGGTFDSALVKVSDGIIKVIDTEGNNFLGGKNLDEAIVDHIFLPYLKEHFSIDSIIENQEKLTAFKEMWKPLAEDAKNQLSYKEKYPILTNLYDEYGEDDEGEEFEIDLTITREQLKEVIEPFIQKAIDYSKDLIKRNNLDGNSLGELILVGGPTLSPIVREMLEAQIKKPNTSVDPMTVVAKGAAIYASTINNTIEDENVDASKVQLHIDYDSMVASDETFVTIRTKEEDRVVFAEIARGDDAFKSERVELNNIGEVIELHLKSGERNNFSILLYDEKGNKLECEPHSFSIQPDTALGGATLTHTVCIEVFDKKANKQILKAIKGLEKDKTLPAQGVFNGLTTRKQIRPGMDDFIDIPIYQGIPETKAISNNHVTTVRITGDDLPKLLPEGSIADLTLNFTKGSDFTGKINFIDIDFEMPLEISSNESEVTKDWLEQQISETERSLRNIDSPRSSEFEEKLNKVKSIFENKNTEAGRLETRSELQKLAREIEQVEKLNEWPNLEEVLKEEFYRLEKANNDLGNENTTQVVNQFRSQLDEVIRAKDIKLGNVLLEEISGFFVQLTLIYQLVGFIRNHNENFASFHWKDSSKARTLLNKGMQIISENPTTDELHPIVISVIDCLEEVDKPGENVFGV</sequence>
<organism evidence="5 7">
    <name type="scientific">Salegentibacter salarius</name>
    <dbReference type="NCBI Taxonomy" id="435906"/>
    <lineage>
        <taxon>Bacteria</taxon>
        <taxon>Pseudomonadati</taxon>
        <taxon>Bacteroidota</taxon>
        <taxon>Flavobacteriia</taxon>
        <taxon>Flavobacteriales</taxon>
        <taxon>Flavobacteriaceae</taxon>
        <taxon>Salegentibacter</taxon>
    </lineage>
</organism>
<accession>A0A2N0TX09</accession>
<dbReference type="EMBL" id="LKTR01000016">
    <property type="protein sequence ID" value="PKD19287.1"/>
    <property type="molecule type" value="Genomic_DNA"/>
</dbReference>
<name>A0A2N0TX09_9FLAO</name>
<dbReference type="Gene3D" id="3.90.640.10">
    <property type="entry name" value="Actin, Chain A, domain 4"/>
    <property type="match status" value="1"/>
</dbReference>
<dbReference type="RefSeq" id="WP_070053954.1">
    <property type="nucleotide sequence ID" value="NZ_FVZF01000020.1"/>
</dbReference>
<dbReference type="PANTHER" id="PTHR19375">
    <property type="entry name" value="HEAT SHOCK PROTEIN 70KDA"/>
    <property type="match status" value="1"/>
</dbReference>
<evidence type="ECO:0000313" key="6">
    <source>
        <dbReference type="Proteomes" id="UP000176009"/>
    </source>
</evidence>
<comment type="similarity">
    <text evidence="1">Belongs to the heat shock protein 70 family.</text>
</comment>
<dbReference type="InterPro" id="IPR043129">
    <property type="entry name" value="ATPase_NBD"/>
</dbReference>
<reference evidence="4 6" key="2">
    <citation type="submission" date="2016-09" db="EMBL/GenBank/DDBJ databases">
        <title>Genome Sequence of Salegentibacter salarius,Isolated from a Marine Solar Saltern of the Yellow Sea in South Korea.</title>
        <authorList>
            <person name="Zheng Q."/>
            <person name="Liu Y."/>
        </authorList>
    </citation>
    <scope>NUCLEOTIDE SEQUENCE [LARGE SCALE GENOMIC DNA]</scope>
    <source>
        <strain evidence="4 6">KCTC 12974</strain>
    </source>
</reference>
<dbReference type="Gene3D" id="3.30.420.40">
    <property type="match status" value="2"/>
</dbReference>
<dbReference type="InterPro" id="IPR018181">
    <property type="entry name" value="Heat_shock_70_CS"/>
</dbReference>
<dbReference type="OrthoDB" id="9766019at2"/>
<dbReference type="Proteomes" id="UP000176009">
    <property type="component" value="Unassembled WGS sequence"/>
</dbReference>
<keyword evidence="6" id="KW-1185">Reference proteome</keyword>
<protein>
    <submittedName>
        <fullName evidence="5">Heat-shock protein Hsp70</fullName>
    </submittedName>
</protein>
<reference evidence="5 7" key="1">
    <citation type="submission" date="2015-10" db="EMBL/GenBank/DDBJ databases">
        <title>Draft genome sequence of Salegentibacter salinarum KCTC 12975.</title>
        <authorList>
            <person name="Lin W."/>
            <person name="Zheng Q."/>
        </authorList>
    </citation>
    <scope>NUCLEOTIDE SEQUENCE [LARGE SCALE GENOMIC DNA]</scope>
    <source>
        <strain evidence="5 7">KCTC 12974</strain>
    </source>
</reference>
<dbReference type="GO" id="GO:0005524">
    <property type="term" value="F:ATP binding"/>
    <property type="evidence" value="ECO:0007669"/>
    <property type="project" value="UniProtKB-KW"/>
</dbReference>
<dbReference type="InterPro" id="IPR013126">
    <property type="entry name" value="Hsp_70_fam"/>
</dbReference>
<evidence type="ECO:0000313" key="7">
    <source>
        <dbReference type="Proteomes" id="UP000232533"/>
    </source>
</evidence>
<evidence type="ECO:0000313" key="5">
    <source>
        <dbReference type="EMBL" id="PKD19287.1"/>
    </source>
</evidence>
<dbReference type="GO" id="GO:0140662">
    <property type="term" value="F:ATP-dependent protein folding chaperone"/>
    <property type="evidence" value="ECO:0007669"/>
    <property type="project" value="InterPro"/>
</dbReference>
<evidence type="ECO:0000256" key="3">
    <source>
        <dbReference type="ARBA" id="ARBA00022840"/>
    </source>
</evidence>
<dbReference type="EMBL" id="MJBR01000013">
    <property type="protein sequence ID" value="OEY72827.1"/>
    <property type="molecule type" value="Genomic_DNA"/>
</dbReference>
<dbReference type="PRINTS" id="PR00301">
    <property type="entry name" value="HEATSHOCK70"/>
</dbReference>
<evidence type="ECO:0000313" key="4">
    <source>
        <dbReference type="EMBL" id="OEY72827.1"/>
    </source>
</evidence>
<evidence type="ECO:0000256" key="1">
    <source>
        <dbReference type="ARBA" id="ARBA00007381"/>
    </source>
</evidence>
<keyword evidence="2" id="KW-0547">Nucleotide-binding</keyword>
<evidence type="ECO:0000256" key="2">
    <source>
        <dbReference type="ARBA" id="ARBA00022741"/>
    </source>
</evidence>
<comment type="caution">
    <text evidence="5">The sequence shown here is derived from an EMBL/GenBank/DDBJ whole genome shotgun (WGS) entry which is preliminary data.</text>
</comment>